<dbReference type="PROSITE" id="PS00678">
    <property type="entry name" value="WD_REPEATS_1"/>
    <property type="match status" value="1"/>
</dbReference>
<evidence type="ECO:0000256" key="4">
    <source>
        <dbReference type="SAM" id="MobiDB-lite"/>
    </source>
</evidence>
<dbReference type="PROSITE" id="PS50082">
    <property type="entry name" value="WD_REPEATS_2"/>
    <property type="match status" value="1"/>
</dbReference>
<name>A0A1E4SXT8_9ASCO</name>
<dbReference type="PROSITE" id="PS50294">
    <property type="entry name" value="WD_REPEATS_REGION"/>
    <property type="match status" value="1"/>
</dbReference>
<evidence type="ECO:0000259" key="5">
    <source>
        <dbReference type="Pfam" id="PF04192"/>
    </source>
</evidence>
<dbReference type="GO" id="GO:0006364">
    <property type="term" value="P:rRNA processing"/>
    <property type="evidence" value="ECO:0007669"/>
    <property type="project" value="InterPro"/>
</dbReference>
<gene>
    <name evidence="7" type="ORF">CANARDRAFT_29191</name>
</gene>
<feature type="domain" description="WDR36/Utp21 N-terminal" evidence="6">
    <location>
        <begin position="57"/>
        <end position="332"/>
    </location>
</feature>
<protein>
    <submittedName>
        <fullName evidence="7">Uncharacterized protein</fullName>
    </submittedName>
</protein>
<proteinExistence type="predicted"/>
<dbReference type="Pfam" id="PF25168">
    <property type="entry name" value="Beta-prop_WDR36-Utp21_2nd"/>
    <property type="match status" value="1"/>
</dbReference>
<dbReference type="InterPro" id="IPR019775">
    <property type="entry name" value="WD40_repeat_CS"/>
</dbReference>
<dbReference type="OrthoDB" id="10250769at2759"/>
<dbReference type="InterPro" id="IPR036322">
    <property type="entry name" value="WD40_repeat_dom_sf"/>
</dbReference>
<feature type="repeat" description="WD" evidence="3">
    <location>
        <begin position="590"/>
        <end position="631"/>
    </location>
</feature>
<sequence>MVESTMQDGKRRKLELQSGKNGQVIKHSKIFSPFRVLGHVSNGTPFAIGTLGSSFYIATAVGRSFQIYDASTLHLLFVSNTQTPKPITSITAHFQYIYCSYGDKVGIFRRGRLEYELSLPTTAVNETIDKVIVFGTYLVAATSSSLYIYEKKDLKYATEYYTTIKINSLYGEIIDLIHMPAYINKIVVATNSNLLVFNIKSTKLLFTSEEFVNGITCIESAPALDIIAIGNGEGTCIVYNIKKARTLRTINTGSNSKITSVSFRTDGSPHLVCSMVNGDLFFYDLNKKSRVHILRNAHKEVYGGVTKASFLNGQPIVVTTGPDNSLKEYVFDPVLSTTNSSVVSPPRHLRSRGGHSAPPTAITFSDSKSHFIQSASQDRSFWTFSLRKDAQSQEMSQKQSKIDKNGNRLAGKSSGFKDKFPAITNIAQENSREGEWDNIVTSHQEETFARTWDSRNKKLGKYQLSTIDNGIVKSVSITQCGNFALIGSSLGGIGVYNLQSGKLRKNYKLHKKTVTGIAVDGMNRKMVSCGLDGIVGFYDFSKSQFLGKLKLDAPITQLVYHRSSDLVALALDDLSIVIVDSVTQKVVRQLFGHTNRITSLDFSPDGRWIISSSLDSTIRTWDLPTGGCIDGIKVASVVTCLKFSPLGDYLATTHVNGVGISLWTNKSQFKPVSTRHVEEEEFANVTLPNVSGDGGSSMLDGAFTVDDDDDDVVTSGNYQSVDQIDEQLLTLSLCSKNKFNTLLHLDTIKLRNKPKEAPKKPESLPFFLELTGKSVGDDAKENELGKININKTESTNDSKLFRLDESKNYSFESEFTTLLRTCASTNDFDKFISFLVNSSPSNIDLEIRSLTTESPYTELISFINAISFGLKQNKNFEMLVVFIHTLFSVHGDVIYTARKQQIESNDKDANNLINALSQWGELNGQKNGKLDSLIKYCSGVINFITTV</sequence>
<evidence type="ECO:0000313" key="7">
    <source>
        <dbReference type="EMBL" id="ODV84308.1"/>
    </source>
</evidence>
<feature type="region of interest" description="Disordered" evidence="4">
    <location>
        <begin position="341"/>
        <end position="360"/>
    </location>
</feature>
<keyword evidence="1 3" id="KW-0853">WD repeat</keyword>
<evidence type="ECO:0000313" key="8">
    <source>
        <dbReference type="Proteomes" id="UP000094801"/>
    </source>
</evidence>
<dbReference type="PANTHER" id="PTHR22840:SF12">
    <property type="entry name" value="WD REPEAT-CONTAINING PROTEIN 36"/>
    <property type="match status" value="1"/>
</dbReference>
<dbReference type="InterPro" id="IPR007319">
    <property type="entry name" value="WDR36/Utp21_C"/>
</dbReference>
<dbReference type="InterPro" id="IPR001680">
    <property type="entry name" value="WD40_rpt"/>
</dbReference>
<organism evidence="7 8">
    <name type="scientific">[Candida] arabinofermentans NRRL YB-2248</name>
    <dbReference type="NCBI Taxonomy" id="983967"/>
    <lineage>
        <taxon>Eukaryota</taxon>
        <taxon>Fungi</taxon>
        <taxon>Dikarya</taxon>
        <taxon>Ascomycota</taxon>
        <taxon>Saccharomycotina</taxon>
        <taxon>Pichiomycetes</taxon>
        <taxon>Pichiales</taxon>
        <taxon>Pichiaceae</taxon>
        <taxon>Ogataea</taxon>
        <taxon>Ogataea/Candida clade</taxon>
    </lineage>
</organism>
<evidence type="ECO:0000256" key="2">
    <source>
        <dbReference type="ARBA" id="ARBA00022737"/>
    </source>
</evidence>
<dbReference type="InterPro" id="IPR059157">
    <property type="entry name" value="WDR36-Utp21_N"/>
</dbReference>
<dbReference type="Proteomes" id="UP000094801">
    <property type="component" value="Unassembled WGS sequence"/>
</dbReference>
<dbReference type="GO" id="GO:0032040">
    <property type="term" value="C:small-subunit processome"/>
    <property type="evidence" value="ECO:0007669"/>
    <property type="project" value="InterPro"/>
</dbReference>
<evidence type="ECO:0000256" key="3">
    <source>
        <dbReference type="PROSITE-ProRule" id="PRU00221"/>
    </source>
</evidence>
<accession>A0A1E4SXT8</accession>
<dbReference type="SUPFAM" id="SSF50978">
    <property type="entry name" value="WD40 repeat-like"/>
    <property type="match status" value="1"/>
</dbReference>
<dbReference type="AlphaFoldDB" id="A0A1E4SXT8"/>
<dbReference type="InterPro" id="IPR011047">
    <property type="entry name" value="Quinoprotein_ADH-like_sf"/>
</dbReference>
<dbReference type="InterPro" id="IPR015943">
    <property type="entry name" value="WD40/YVTN_repeat-like_dom_sf"/>
</dbReference>
<dbReference type="EMBL" id="KV453857">
    <property type="protein sequence ID" value="ODV84308.1"/>
    <property type="molecule type" value="Genomic_DNA"/>
</dbReference>
<dbReference type="STRING" id="983967.A0A1E4SXT8"/>
<keyword evidence="8" id="KW-1185">Reference proteome</keyword>
<dbReference type="SUPFAM" id="SSF50998">
    <property type="entry name" value="Quinoprotein alcohol dehydrogenase-like"/>
    <property type="match status" value="1"/>
</dbReference>
<dbReference type="GO" id="GO:0034388">
    <property type="term" value="C:Pwp2p-containing subcomplex of 90S preribosome"/>
    <property type="evidence" value="ECO:0007669"/>
    <property type="project" value="TreeGrafter"/>
</dbReference>
<dbReference type="SMART" id="SM00320">
    <property type="entry name" value="WD40"/>
    <property type="match status" value="9"/>
</dbReference>
<keyword evidence="2" id="KW-0677">Repeat</keyword>
<reference evidence="8" key="1">
    <citation type="submission" date="2016-04" db="EMBL/GenBank/DDBJ databases">
        <title>Comparative genomics of biotechnologically important yeasts.</title>
        <authorList>
            <consortium name="DOE Joint Genome Institute"/>
            <person name="Riley R."/>
            <person name="Haridas S."/>
            <person name="Wolfe K.H."/>
            <person name="Lopes M.R."/>
            <person name="Hittinger C.T."/>
            <person name="Goker M."/>
            <person name="Salamov A."/>
            <person name="Wisecaver J."/>
            <person name="Long T.M."/>
            <person name="Aerts A.L."/>
            <person name="Barry K."/>
            <person name="Choi C."/>
            <person name="Clum A."/>
            <person name="Coughlan A.Y."/>
            <person name="Deshpande S."/>
            <person name="Douglass A.P."/>
            <person name="Hanson S.J."/>
            <person name="Klenk H.-P."/>
            <person name="Labutti K."/>
            <person name="Lapidus A."/>
            <person name="Lindquist E."/>
            <person name="Lipzen A."/>
            <person name="Meier-Kolthoff J.P."/>
            <person name="Ohm R.A."/>
            <person name="Otillar R.P."/>
            <person name="Pangilinan J."/>
            <person name="Peng Y."/>
            <person name="Rokas A."/>
            <person name="Rosa C.A."/>
            <person name="Scheuner C."/>
            <person name="Sibirny A.A."/>
            <person name="Slot J.C."/>
            <person name="Stielow J.B."/>
            <person name="Sun H."/>
            <person name="Kurtzman C.P."/>
            <person name="Blackwell M."/>
            <person name="Grigoriev I.V."/>
            <person name="Jeffries T.W."/>
        </authorList>
    </citation>
    <scope>NUCLEOTIDE SEQUENCE [LARGE SCALE GENOMIC DNA]</scope>
    <source>
        <strain evidence="8">NRRL YB-2248</strain>
    </source>
</reference>
<evidence type="ECO:0000259" key="6">
    <source>
        <dbReference type="Pfam" id="PF25171"/>
    </source>
</evidence>
<evidence type="ECO:0000256" key="1">
    <source>
        <dbReference type="ARBA" id="ARBA00022574"/>
    </source>
</evidence>
<feature type="region of interest" description="Disordered" evidence="4">
    <location>
        <begin position="1"/>
        <end position="20"/>
    </location>
</feature>
<dbReference type="Pfam" id="PF04192">
    <property type="entry name" value="Utp21"/>
    <property type="match status" value="1"/>
</dbReference>
<dbReference type="Gene3D" id="2.130.10.10">
    <property type="entry name" value="YVTN repeat-like/Quinoprotein amine dehydrogenase"/>
    <property type="match status" value="2"/>
</dbReference>
<dbReference type="Pfam" id="PF25171">
    <property type="entry name" value="Beta-prop_WDR36-Utp21_1st"/>
    <property type="match status" value="1"/>
</dbReference>
<feature type="domain" description="WDR36/Utp21 C-terminal" evidence="5">
    <location>
        <begin position="722"/>
        <end position="944"/>
    </location>
</feature>
<dbReference type="FunFam" id="2.130.10.10:FF:000410">
    <property type="entry name" value="U3 small nucleolar RNA-associated protein 21"/>
    <property type="match status" value="1"/>
</dbReference>
<dbReference type="PANTHER" id="PTHR22840">
    <property type="entry name" value="WD REPEAT-CONTAINING PROTEIN 36"/>
    <property type="match status" value="1"/>
</dbReference>